<dbReference type="InterPro" id="IPR006621">
    <property type="entry name" value="Nose-resist-to-fluoxetine_N"/>
</dbReference>
<dbReference type="SMART" id="SM00703">
    <property type="entry name" value="NRF"/>
    <property type="match status" value="1"/>
</dbReference>
<gene>
    <name evidence="3" type="ORF">R5R35_009735</name>
</gene>
<feature type="transmembrane region" description="Helical" evidence="1">
    <location>
        <begin position="294"/>
        <end position="314"/>
    </location>
</feature>
<dbReference type="Pfam" id="PF01757">
    <property type="entry name" value="Acyl_transf_3"/>
    <property type="match status" value="1"/>
</dbReference>
<proteinExistence type="predicted"/>
<sequence length="775" mass="83447">MLVAERVTRALRPSRLLACFSILFAVRAECEGGSDVAASASAGAAIDDDALLRAVLAAPRPLAAGLASDEEDSREDGAPGAAWGEDPLLGGAPVFSLAHAANASARCRRQSRVFLSELRRHRLWALQMWDAGAKLPSGVLRGNANQLGDFDECVGVDSGALRAWGGERVRGRYCLAEVDVSLAAPAAAAAPAPAPRREAAEAVRAALDMVLAYRFIRSELRDPGHFVPKFTSINWALCVPAACSEGDAQAGVGEQLRRLGAGSGLQLTAAVERGLCYGPAPGPGPGPAPGRSPAAAAAIGLYVALALVTATATLRDRDGKPTPASAGAAERAVMAFSLRRNWAALVATLGAGGDGDIPCIHGVRALFSLSLYVAHKVITLALMPYVNRVELTQAANEPLSSMLRASIVYTDSFLMLSGVLIAYNLSREMSRKGSVKWMKRYVARYVRLTPALVALVLFYGYVFEHLGQGPQWGRVVQQNADICKRNMWRNVLYIQNFFPFEDMCATHTHQLALDMQLSLLAPPLVTLLSKSPIGGAAVLLAINVLSAALRYVSTRDNDLSLVIYHGMPMAQLYKTANMAYEIALYRATPYVMGIALGYYMSKIGKNVYIPKAALAGGWAAAGALAYYALLSRWAEARLDFEYSAAEAAVYAGWSPVAWALALGWLIFACFTGYGGYLNTFLSIKPLVIFSRISYAVYLTQFAVFFYNVGVTRTSEQFTILKGIDPVEFIVVIALSVVMTLIFDFPMQEIKNILLTSDTRSKKSVEQRKNDFNKTL</sequence>
<evidence type="ECO:0000313" key="4">
    <source>
        <dbReference type="Proteomes" id="UP001378592"/>
    </source>
</evidence>
<evidence type="ECO:0000256" key="1">
    <source>
        <dbReference type="SAM" id="Phobius"/>
    </source>
</evidence>
<comment type="caution">
    <text evidence="3">The sequence shown here is derived from an EMBL/GenBank/DDBJ whole genome shotgun (WGS) entry which is preliminary data.</text>
</comment>
<dbReference type="AlphaFoldDB" id="A0AAN9ZEN6"/>
<dbReference type="InterPro" id="IPR002656">
    <property type="entry name" value="Acyl_transf_3_dom"/>
</dbReference>
<feature type="transmembrane region" description="Helical" evidence="1">
    <location>
        <begin position="533"/>
        <end position="552"/>
    </location>
</feature>
<feature type="transmembrane region" description="Helical" evidence="1">
    <location>
        <begin position="445"/>
        <end position="463"/>
    </location>
</feature>
<feature type="transmembrane region" description="Helical" evidence="1">
    <location>
        <begin position="726"/>
        <end position="744"/>
    </location>
</feature>
<evidence type="ECO:0000313" key="3">
    <source>
        <dbReference type="EMBL" id="KAK7871932.1"/>
    </source>
</evidence>
<dbReference type="EMBL" id="JAZDUA010000032">
    <property type="protein sequence ID" value="KAK7871932.1"/>
    <property type="molecule type" value="Genomic_DNA"/>
</dbReference>
<feature type="transmembrane region" description="Helical" evidence="1">
    <location>
        <begin position="582"/>
        <end position="600"/>
    </location>
</feature>
<feature type="transmembrane region" description="Helical" evidence="1">
    <location>
        <begin position="650"/>
        <end position="674"/>
    </location>
</feature>
<dbReference type="GO" id="GO:0016747">
    <property type="term" value="F:acyltransferase activity, transferring groups other than amino-acyl groups"/>
    <property type="evidence" value="ECO:0007669"/>
    <property type="project" value="InterPro"/>
</dbReference>
<dbReference type="Proteomes" id="UP001378592">
    <property type="component" value="Unassembled WGS sequence"/>
</dbReference>
<keyword evidence="4" id="KW-1185">Reference proteome</keyword>
<feature type="transmembrane region" description="Helical" evidence="1">
    <location>
        <begin position="406"/>
        <end position="425"/>
    </location>
</feature>
<reference evidence="3 4" key="1">
    <citation type="submission" date="2024-03" db="EMBL/GenBank/DDBJ databases">
        <title>The genome assembly and annotation of the cricket Gryllus longicercus Weissman &amp; Gray.</title>
        <authorList>
            <person name="Szrajer S."/>
            <person name="Gray D."/>
            <person name="Ylla G."/>
        </authorList>
    </citation>
    <scope>NUCLEOTIDE SEQUENCE [LARGE SCALE GENOMIC DNA]</scope>
    <source>
        <strain evidence="3">DAG 2021-001</strain>
        <tissue evidence="3">Whole body minus gut</tissue>
    </source>
</reference>
<feature type="transmembrane region" description="Helical" evidence="1">
    <location>
        <begin position="686"/>
        <end position="706"/>
    </location>
</feature>
<dbReference type="PANTHER" id="PTHR11161:SF4">
    <property type="entry name" value="DROP DEAD"/>
    <property type="match status" value="1"/>
</dbReference>
<name>A0AAN9ZEN6_9ORTH</name>
<feature type="domain" description="Nose resistant-to-fluoxetine protein N-terminal" evidence="2">
    <location>
        <begin position="104"/>
        <end position="274"/>
    </location>
</feature>
<dbReference type="PANTHER" id="PTHR11161">
    <property type="entry name" value="O-ACYLTRANSFERASE"/>
    <property type="match status" value="1"/>
</dbReference>
<organism evidence="3 4">
    <name type="scientific">Gryllus longicercus</name>
    <dbReference type="NCBI Taxonomy" id="2509291"/>
    <lineage>
        <taxon>Eukaryota</taxon>
        <taxon>Metazoa</taxon>
        <taxon>Ecdysozoa</taxon>
        <taxon>Arthropoda</taxon>
        <taxon>Hexapoda</taxon>
        <taxon>Insecta</taxon>
        <taxon>Pterygota</taxon>
        <taxon>Neoptera</taxon>
        <taxon>Polyneoptera</taxon>
        <taxon>Orthoptera</taxon>
        <taxon>Ensifera</taxon>
        <taxon>Gryllidea</taxon>
        <taxon>Grylloidea</taxon>
        <taxon>Gryllidae</taxon>
        <taxon>Gryllinae</taxon>
        <taxon>Gryllus</taxon>
    </lineage>
</organism>
<accession>A0AAN9ZEN6</accession>
<keyword evidence="1" id="KW-1133">Transmembrane helix</keyword>
<evidence type="ECO:0000259" key="2">
    <source>
        <dbReference type="SMART" id="SM00703"/>
    </source>
</evidence>
<dbReference type="InterPro" id="IPR052728">
    <property type="entry name" value="O2_lipid_transport_reg"/>
</dbReference>
<protein>
    <recommendedName>
        <fullName evidence="2">Nose resistant-to-fluoxetine protein N-terminal domain-containing protein</fullName>
    </recommendedName>
</protein>
<feature type="transmembrane region" description="Helical" evidence="1">
    <location>
        <begin position="365"/>
        <end position="386"/>
    </location>
</feature>
<dbReference type="Pfam" id="PF20146">
    <property type="entry name" value="NRF"/>
    <property type="match status" value="1"/>
</dbReference>
<keyword evidence="1" id="KW-0812">Transmembrane</keyword>
<keyword evidence="1" id="KW-0472">Membrane</keyword>
<feature type="transmembrane region" description="Helical" evidence="1">
    <location>
        <begin position="612"/>
        <end position="630"/>
    </location>
</feature>